<feature type="compositionally biased region" description="Low complexity" evidence="1">
    <location>
        <begin position="481"/>
        <end position="491"/>
    </location>
</feature>
<dbReference type="AlphaFoldDB" id="A0AAD4ESL5"/>
<reference evidence="2" key="1">
    <citation type="submission" date="2023-02" db="EMBL/GenBank/DDBJ databases">
        <authorList>
            <person name="Palmer J.M."/>
        </authorList>
    </citation>
    <scope>NUCLEOTIDE SEQUENCE</scope>
    <source>
        <strain evidence="2">FW57</strain>
    </source>
</reference>
<sequence>MPILARMPEWRKKLRQTTAARVFQRCRPDEFPLTQVQSLTSSILDHPLTLLGRRPTPPQTNAADDLLLEELEPLKGELYIYEAAVVGCLHLFTYEMARGHLCNRIRPNLEKADKDLVFKSRVSVFLQTIIIAQKADLRLVHDGEALAARELLRILHLGQRKEFPSVVKLLAAVTDTDCEELLPFDFLAEVLRRAKYKETLEAKLTALRRSQEWWEAYRLVEGLRDLPQRRDIPQAVRRWLPEIFNRYPMWASWQPNLVRIRAWEVKVSDRQRVQLAPVLELEGPDTTPQQRGTLRFSEEGAFVGSRAQGLWRGKDILDHLLGVLDRAVAVGPHAIDLFIRLCASASPGRPLMWHTLFQADAGLEPGQDSVAKVLCEFVRVLEPQTRLRDRMHAFATALPLLQLSPRLQDTFGDAADIAVRGPKALTDAQKHFCGLLLRHEPAEWFGLEVRALCRALLNAQWLHERWKPAFLEMLGALPQTTSSARASARSRPPTRPPRARRRWTTSPRPSAAPSLDADRAALRKALHAVRARDLRLATACLATSQREYDAFVREVARIVVVDSDQACVNLARFLAPLAVRAGGGRDGVAECWRALLLHLMRRRPRGLLERLGARLPVQSWNSWVESLRHVLGERHLGSQGGLGFTLERMRQITQWKMGIGRVHSQSTASTVSAEQPE</sequence>
<evidence type="ECO:0000313" key="3">
    <source>
        <dbReference type="Proteomes" id="UP001197093"/>
    </source>
</evidence>
<comment type="caution">
    <text evidence="2">The sequence shown here is derived from an EMBL/GenBank/DDBJ whole genome shotgun (WGS) entry which is preliminary data.</text>
</comment>
<dbReference type="Proteomes" id="UP001197093">
    <property type="component" value="Unassembled WGS sequence"/>
</dbReference>
<keyword evidence="3" id="KW-1185">Reference proteome</keyword>
<protein>
    <submittedName>
        <fullName evidence="2">Uncharacterized protein</fullName>
    </submittedName>
</protein>
<organism evidence="2 3">
    <name type="scientific">Staphylotrichum longicolle</name>
    <dbReference type="NCBI Taxonomy" id="669026"/>
    <lineage>
        <taxon>Eukaryota</taxon>
        <taxon>Fungi</taxon>
        <taxon>Dikarya</taxon>
        <taxon>Ascomycota</taxon>
        <taxon>Pezizomycotina</taxon>
        <taxon>Sordariomycetes</taxon>
        <taxon>Sordariomycetidae</taxon>
        <taxon>Sordariales</taxon>
        <taxon>Chaetomiaceae</taxon>
        <taxon>Staphylotrichum</taxon>
    </lineage>
</organism>
<gene>
    <name evidence="2" type="ORF">NEMBOFW57_009286</name>
</gene>
<name>A0AAD4ESL5_9PEZI</name>
<dbReference type="EMBL" id="JAHCVI010000005">
    <property type="protein sequence ID" value="KAG7284677.1"/>
    <property type="molecule type" value="Genomic_DNA"/>
</dbReference>
<proteinExistence type="predicted"/>
<accession>A0AAD4ESL5</accession>
<evidence type="ECO:0000313" key="2">
    <source>
        <dbReference type="EMBL" id="KAG7284677.1"/>
    </source>
</evidence>
<feature type="region of interest" description="Disordered" evidence="1">
    <location>
        <begin position="481"/>
        <end position="514"/>
    </location>
</feature>
<evidence type="ECO:0000256" key="1">
    <source>
        <dbReference type="SAM" id="MobiDB-lite"/>
    </source>
</evidence>